<evidence type="ECO:0000256" key="7">
    <source>
        <dbReference type="ARBA" id="ARBA00023136"/>
    </source>
</evidence>
<keyword evidence="6 8" id="KW-1133">Transmembrane helix</keyword>
<evidence type="ECO:0000313" key="9">
    <source>
        <dbReference type="EMBL" id="MBE7366727.1"/>
    </source>
</evidence>
<keyword evidence="4 8" id="KW-1003">Cell membrane</keyword>
<keyword evidence="7 8" id="KW-0472">Membrane</keyword>
<evidence type="ECO:0000256" key="3">
    <source>
        <dbReference type="ARBA" id="ARBA00022448"/>
    </source>
</evidence>
<protein>
    <recommendedName>
        <fullName evidence="8">Probable membrane transporter protein</fullName>
    </recommendedName>
</protein>
<proteinExistence type="inferred from homology"/>
<evidence type="ECO:0000313" key="10">
    <source>
        <dbReference type="Proteomes" id="UP000806285"/>
    </source>
</evidence>
<keyword evidence="5 8" id="KW-0812">Transmembrane</keyword>
<evidence type="ECO:0000256" key="1">
    <source>
        <dbReference type="ARBA" id="ARBA00004651"/>
    </source>
</evidence>
<feature type="transmembrane region" description="Helical" evidence="8">
    <location>
        <begin position="72"/>
        <end position="92"/>
    </location>
</feature>
<feature type="transmembrane region" description="Helical" evidence="8">
    <location>
        <begin position="229"/>
        <end position="247"/>
    </location>
</feature>
<comment type="caution">
    <text evidence="9">The sequence shown here is derived from an EMBL/GenBank/DDBJ whole genome shotgun (WGS) entry which is preliminary data.</text>
</comment>
<name>A0ABR9S097_9BURK</name>
<feature type="transmembrane region" description="Helical" evidence="8">
    <location>
        <begin position="201"/>
        <end position="222"/>
    </location>
</feature>
<evidence type="ECO:0000256" key="8">
    <source>
        <dbReference type="RuleBase" id="RU363041"/>
    </source>
</evidence>
<dbReference type="RefSeq" id="WP_193675329.1">
    <property type="nucleotide sequence ID" value="NZ_JADDIV010000001.1"/>
</dbReference>
<evidence type="ECO:0000256" key="5">
    <source>
        <dbReference type="ARBA" id="ARBA00022692"/>
    </source>
</evidence>
<dbReference type="InterPro" id="IPR002781">
    <property type="entry name" value="TM_pro_TauE-like"/>
</dbReference>
<dbReference type="Proteomes" id="UP000806285">
    <property type="component" value="Unassembled WGS sequence"/>
</dbReference>
<dbReference type="PANTHER" id="PTHR30269">
    <property type="entry name" value="TRANSMEMBRANE PROTEIN YFCA"/>
    <property type="match status" value="1"/>
</dbReference>
<evidence type="ECO:0000256" key="4">
    <source>
        <dbReference type="ARBA" id="ARBA00022475"/>
    </source>
</evidence>
<dbReference type="EMBL" id="JADDIV010000001">
    <property type="protein sequence ID" value="MBE7366727.1"/>
    <property type="molecule type" value="Genomic_DNA"/>
</dbReference>
<dbReference type="Pfam" id="PF01925">
    <property type="entry name" value="TauE"/>
    <property type="match status" value="1"/>
</dbReference>
<organism evidence="9 10">
    <name type="scientific">Ramlibacter pallidus</name>
    <dbReference type="NCBI Taxonomy" id="2780087"/>
    <lineage>
        <taxon>Bacteria</taxon>
        <taxon>Pseudomonadati</taxon>
        <taxon>Pseudomonadota</taxon>
        <taxon>Betaproteobacteria</taxon>
        <taxon>Burkholderiales</taxon>
        <taxon>Comamonadaceae</taxon>
        <taxon>Ramlibacter</taxon>
    </lineage>
</organism>
<feature type="transmembrane region" description="Helical" evidence="8">
    <location>
        <begin position="153"/>
        <end position="172"/>
    </location>
</feature>
<comment type="similarity">
    <text evidence="2 8">Belongs to the 4-toluene sulfonate uptake permease (TSUP) (TC 2.A.102) family.</text>
</comment>
<keyword evidence="3" id="KW-0813">Transport</keyword>
<accession>A0ABR9S097</accession>
<sequence>MELLLVSLASVLAGFVDAIVGGGGLILVPALFAVFPTTHPATLFGINKSASVWGTAIAAAQYSRRVDLAWRTLLPAAAAGFTGSFVGAWAVTILPSEFLRKLLPIVLVGVLAYTLARKELGREHAPRLHGRTQVLVASTIGLVLGFYDGFFGPGTGSFFVFLFVRVLGYDFLNASASAKLLNTATNLAALILFALKGHVWWHYALTLAVANIVGSLLGTHLALKHGASFVRVVFILVVSALILKTGYDAFLR</sequence>
<dbReference type="InterPro" id="IPR052017">
    <property type="entry name" value="TSUP"/>
</dbReference>
<keyword evidence="10" id="KW-1185">Reference proteome</keyword>
<evidence type="ECO:0000256" key="2">
    <source>
        <dbReference type="ARBA" id="ARBA00009142"/>
    </source>
</evidence>
<feature type="transmembrane region" description="Helical" evidence="8">
    <location>
        <begin position="98"/>
        <end position="116"/>
    </location>
</feature>
<dbReference type="PANTHER" id="PTHR30269:SF0">
    <property type="entry name" value="MEMBRANE TRANSPORTER PROTEIN YFCA-RELATED"/>
    <property type="match status" value="1"/>
</dbReference>
<comment type="subcellular location">
    <subcellularLocation>
        <location evidence="1 8">Cell membrane</location>
        <topology evidence="1 8">Multi-pass membrane protein</topology>
    </subcellularLocation>
</comment>
<gene>
    <name evidence="9" type="ORF">IM787_04015</name>
</gene>
<evidence type="ECO:0000256" key="6">
    <source>
        <dbReference type="ARBA" id="ARBA00022989"/>
    </source>
</evidence>
<reference evidence="9 10" key="1">
    <citation type="submission" date="2020-10" db="EMBL/GenBank/DDBJ databases">
        <title>Ramlibacter sp. HM2 16S ribosomal RNA gene Genome sequencing and assembly.</title>
        <authorList>
            <person name="Kang M."/>
        </authorList>
    </citation>
    <scope>NUCLEOTIDE SEQUENCE [LARGE SCALE GENOMIC DNA]</scope>
    <source>
        <strain evidence="9 10">HM2</strain>
    </source>
</reference>